<dbReference type="Proteomes" id="UP000288351">
    <property type="component" value="Unassembled WGS sequence"/>
</dbReference>
<dbReference type="PROSITE" id="PS51257">
    <property type="entry name" value="PROKAR_LIPOPROTEIN"/>
    <property type="match status" value="1"/>
</dbReference>
<gene>
    <name evidence="2" type="ORF">SALB_02260</name>
</gene>
<dbReference type="EMBL" id="BHXC01000006">
    <property type="protein sequence ID" value="GCB89572.1"/>
    <property type="molecule type" value="Genomic_DNA"/>
</dbReference>
<feature type="signal peptide" evidence="1">
    <location>
        <begin position="1"/>
        <end position="24"/>
    </location>
</feature>
<name>A0A401QW99_STRNR</name>
<sequence length="138" mass="14397">MKAMRQLTAVCVAGAVLSAGTACAWAQAAPAPTAHRIELTDRDAGRALTVRPGDDVEVRLTGVRDRGTTFAWSAPAPDHPAVLRRSALGRTPTGGVTARFTAGDRGGTALTARRSCRAAPGSRCPHVVATWRVTVTVR</sequence>
<reference evidence="2 3" key="1">
    <citation type="journal article" date="2019" name="Microbiol. Resour. Announc.">
        <title>Draft Genome Sequence of the Most Traditional epsilon-Poly-l-Lysine Producer, Streptomyces albulus NBRC14147.</title>
        <authorList>
            <person name="Yamanaka K."/>
            <person name="Hamano Y."/>
        </authorList>
    </citation>
    <scope>NUCLEOTIDE SEQUENCE [LARGE SCALE GENOMIC DNA]</scope>
    <source>
        <strain evidence="2 3">NBRC 14147</strain>
    </source>
</reference>
<dbReference type="AlphaFoldDB" id="A0A401QW99"/>
<comment type="caution">
    <text evidence="2">The sequence shown here is derived from an EMBL/GenBank/DDBJ whole genome shotgun (WGS) entry which is preliminary data.</text>
</comment>
<organism evidence="2 3">
    <name type="scientific">Streptomyces noursei</name>
    <name type="common">Streptomyces albulus</name>
    <dbReference type="NCBI Taxonomy" id="1971"/>
    <lineage>
        <taxon>Bacteria</taxon>
        <taxon>Bacillati</taxon>
        <taxon>Actinomycetota</taxon>
        <taxon>Actinomycetes</taxon>
        <taxon>Kitasatosporales</taxon>
        <taxon>Streptomycetaceae</taxon>
        <taxon>Streptomyces</taxon>
    </lineage>
</organism>
<dbReference type="RefSeq" id="WP_016572285.1">
    <property type="nucleotide sequence ID" value="NZ_BHXC01000006.1"/>
</dbReference>
<keyword evidence="1" id="KW-0732">Signal</keyword>
<accession>A0A401QW99</accession>
<protein>
    <recommendedName>
        <fullName evidence="4">Proteinase inhibitor I42 chagasin domain-containing protein</fullName>
    </recommendedName>
</protein>
<feature type="chain" id="PRO_5038873985" description="Proteinase inhibitor I42 chagasin domain-containing protein" evidence="1">
    <location>
        <begin position="25"/>
        <end position="138"/>
    </location>
</feature>
<evidence type="ECO:0000313" key="2">
    <source>
        <dbReference type="EMBL" id="GCB89572.1"/>
    </source>
</evidence>
<evidence type="ECO:0000256" key="1">
    <source>
        <dbReference type="SAM" id="SignalP"/>
    </source>
</evidence>
<evidence type="ECO:0000313" key="3">
    <source>
        <dbReference type="Proteomes" id="UP000288351"/>
    </source>
</evidence>
<evidence type="ECO:0008006" key="4">
    <source>
        <dbReference type="Google" id="ProtNLM"/>
    </source>
</evidence>
<proteinExistence type="predicted"/>